<dbReference type="SUPFAM" id="SSF57850">
    <property type="entry name" value="RING/U-box"/>
    <property type="match status" value="1"/>
</dbReference>
<keyword evidence="5" id="KW-0808">Transferase</keyword>
<keyword evidence="25" id="KW-1185">Reference proteome</keyword>
<feature type="transmembrane region" description="Helical" evidence="21">
    <location>
        <begin position="452"/>
        <end position="471"/>
    </location>
</feature>
<dbReference type="InterPro" id="IPR021319">
    <property type="entry name" value="DUF2921"/>
</dbReference>
<comment type="subunit">
    <text evidence="15">Component of the DSC E3 ubiquitin ligase complex composed of dscA, dscB, dscC and dscD.</text>
</comment>
<evidence type="ECO:0000256" key="18">
    <source>
        <dbReference type="ARBA" id="ARBA00082128"/>
    </source>
</evidence>
<keyword evidence="7" id="KW-0479">Metal-binding</keyword>
<sequence length="835" mass="93160">MADSRTTVLILLILAYFIFANDTSLQVRDADRRAGAQNDVSQARHLLDLVCNSSYGDFESIFEPPSNGSNATTGGFWHARDYSWTSLPKVQERAREQLTYALGEWGNSALEGVRDETSAQLLYTNITGEVRGRWSRSKLWQESDVPRLNLSEYLAEGTPGSVKHARFGRNFTGISGDVAIGIREKELARRLSSHAMLAGNITTISAELTLTEDDTEQEEEIRLRGVYYEHLGLSILSTTSSKFAGILTLPTFALSNSTFALAQMLLNDSNSRMLASSDTSDAVGTVYPWESDSETPQSSQPNTPKCELIVWLQQFPVSSDAMLHAPVLHDQELRFPTGALIPMPAKLRVSMLVFSPDCGFILESQGPPDFPHDQVDHLQGYKSEILQLRARHHLLLYGLVVVLQLVFLVRQMREASTPSTRSRVSFFTIAMMVFADAFATIILTTISLFLDTVWITILGTASFALVNILLFGMRFLSDIWAVHAPERRRREQEAIDAARRLREEAIASARQRQQATYGQTNDPPSEEEPEQPDAPARPQLTAVDFGSLPVFMPSDQAGLQPTDPQATAAEIAAARVPTFGSMYMRFSFLLIMTLFLSVSAITYPGTLRNAYFTTLALTYLSMWAPQILRNVQRNCRKALKWEYVLSQSVLRLLPLAYFFGWEGNVLFIKPHRSNLAVMAAWVWIQVVILASQEIVGPRWFVKKEWVSPAWDYHPILRSDLEGSTLPLGLADAVSLPTSPVTDRQGDDGRGSIPKDARKDGKRVFDCAICMQELEVPVIDAGDASEVNAAVSGSLMLARRAYMVTPCRHIFHSNCLEGWMKYRLQCPICREGLPPM</sequence>
<evidence type="ECO:0000256" key="21">
    <source>
        <dbReference type="SAM" id="Phobius"/>
    </source>
</evidence>
<dbReference type="GO" id="GO:0044695">
    <property type="term" value="C:Dsc E3 ubiquitin ligase complex"/>
    <property type="evidence" value="ECO:0007669"/>
    <property type="project" value="TreeGrafter"/>
</dbReference>
<evidence type="ECO:0000256" key="2">
    <source>
        <dbReference type="ARBA" id="ARBA00004127"/>
    </source>
</evidence>
<proteinExistence type="predicted"/>
<feature type="region of interest" description="Disordered" evidence="20">
    <location>
        <begin position="736"/>
        <end position="757"/>
    </location>
</feature>
<dbReference type="EMBL" id="CP051139">
    <property type="protein sequence ID" value="QIW94545.1"/>
    <property type="molecule type" value="Genomic_DNA"/>
</dbReference>
<feature type="compositionally biased region" description="Polar residues" evidence="20">
    <location>
        <begin position="511"/>
        <end position="521"/>
    </location>
</feature>
<dbReference type="Gene3D" id="3.30.40.10">
    <property type="entry name" value="Zinc/RING finger domain, C3HC4 (zinc finger)"/>
    <property type="match status" value="1"/>
</dbReference>
<comment type="catalytic activity">
    <reaction evidence="1">
        <text>S-ubiquitinyl-[E2 ubiquitin-conjugating enzyme]-L-cysteine + [acceptor protein]-L-lysine = [E2 ubiquitin-conjugating enzyme]-L-cysteine + N(6)-ubiquitinyl-[acceptor protein]-L-lysine.</text>
        <dbReference type="EC" id="2.3.2.27"/>
    </reaction>
</comment>
<evidence type="ECO:0000256" key="10">
    <source>
        <dbReference type="ARBA" id="ARBA00022786"/>
    </source>
</evidence>
<dbReference type="PANTHER" id="PTHR22763">
    <property type="entry name" value="RING ZINC FINGER PROTEIN"/>
    <property type="match status" value="1"/>
</dbReference>
<dbReference type="PROSITE" id="PS50089">
    <property type="entry name" value="ZF_RING_2"/>
    <property type="match status" value="1"/>
</dbReference>
<comment type="subcellular location">
    <subcellularLocation>
        <location evidence="2">Endomembrane system</location>
        <topology evidence="2">Multi-pass membrane protein</topology>
    </subcellularLocation>
</comment>
<feature type="region of interest" description="Disordered" evidence="20">
    <location>
        <begin position="511"/>
        <end position="538"/>
    </location>
</feature>
<organism evidence="24 25">
    <name type="scientific">Peltaster fructicola</name>
    <dbReference type="NCBI Taxonomy" id="286661"/>
    <lineage>
        <taxon>Eukaryota</taxon>
        <taxon>Fungi</taxon>
        <taxon>Dikarya</taxon>
        <taxon>Ascomycota</taxon>
        <taxon>Pezizomycotina</taxon>
        <taxon>Dothideomycetes</taxon>
        <taxon>Dothideomycetes incertae sedis</taxon>
        <taxon>Peltaster</taxon>
    </lineage>
</organism>
<dbReference type="InterPro" id="IPR013083">
    <property type="entry name" value="Znf_RING/FYVE/PHD"/>
</dbReference>
<dbReference type="GO" id="GO:0061630">
    <property type="term" value="F:ubiquitin protein ligase activity"/>
    <property type="evidence" value="ECO:0007669"/>
    <property type="project" value="UniProtKB-EC"/>
</dbReference>
<dbReference type="Pfam" id="PF12678">
    <property type="entry name" value="zf-rbx1"/>
    <property type="match status" value="1"/>
</dbReference>
<comment type="function">
    <text evidence="14">Catalytic component of the DSC E3 ubiquitin ligase complex which is required for the srbA transcriptional activator proteolytic cleavage to release the soluble transcription factor from the membrane in low oxygen or sterol conditions. Required for growth during hypoxia and triazole drug susceptibility, as well as for virulence in a murine model of invasive pulmonary aspergillosis (IPA).</text>
</comment>
<evidence type="ECO:0000259" key="23">
    <source>
        <dbReference type="PROSITE" id="PS50089"/>
    </source>
</evidence>
<evidence type="ECO:0000313" key="24">
    <source>
        <dbReference type="EMBL" id="QIW94545.1"/>
    </source>
</evidence>
<dbReference type="Proteomes" id="UP000503462">
    <property type="component" value="Chromosome 1"/>
</dbReference>
<evidence type="ECO:0000256" key="13">
    <source>
        <dbReference type="ARBA" id="ARBA00023136"/>
    </source>
</evidence>
<evidence type="ECO:0000256" key="5">
    <source>
        <dbReference type="ARBA" id="ARBA00022679"/>
    </source>
</evidence>
<evidence type="ECO:0000256" key="14">
    <source>
        <dbReference type="ARBA" id="ARBA00056116"/>
    </source>
</evidence>
<dbReference type="GO" id="GO:0043161">
    <property type="term" value="P:proteasome-mediated ubiquitin-dependent protein catabolic process"/>
    <property type="evidence" value="ECO:0007669"/>
    <property type="project" value="TreeGrafter"/>
</dbReference>
<evidence type="ECO:0000256" key="3">
    <source>
        <dbReference type="ARBA" id="ARBA00004906"/>
    </source>
</evidence>
<dbReference type="OrthoDB" id="9984778at2759"/>
<keyword evidence="6 21" id="KW-0812">Transmembrane</keyword>
<evidence type="ECO:0000256" key="22">
    <source>
        <dbReference type="SAM" id="SignalP"/>
    </source>
</evidence>
<dbReference type="UniPathway" id="UPA00143"/>
<keyword evidence="10" id="KW-0833">Ubl conjugation pathway</keyword>
<keyword evidence="11" id="KW-0862">Zinc</keyword>
<feature type="domain" description="RING-type" evidence="23">
    <location>
        <begin position="766"/>
        <end position="829"/>
    </location>
</feature>
<keyword evidence="9 19" id="KW-0863">Zinc-finger</keyword>
<evidence type="ECO:0000256" key="9">
    <source>
        <dbReference type="ARBA" id="ARBA00022771"/>
    </source>
</evidence>
<dbReference type="FunFam" id="3.30.40.10:FF:000626">
    <property type="entry name" value="Transmembrane ubiquitin ligase 1"/>
    <property type="match status" value="1"/>
</dbReference>
<dbReference type="InterPro" id="IPR050731">
    <property type="entry name" value="HRD1_E3_ubiq-ligases"/>
</dbReference>
<evidence type="ECO:0000256" key="8">
    <source>
        <dbReference type="ARBA" id="ARBA00022729"/>
    </source>
</evidence>
<keyword evidence="12 21" id="KW-1133">Transmembrane helix</keyword>
<keyword evidence="8 22" id="KW-0732">Signal</keyword>
<evidence type="ECO:0000256" key="12">
    <source>
        <dbReference type="ARBA" id="ARBA00022989"/>
    </source>
</evidence>
<dbReference type="GO" id="GO:0016567">
    <property type="term" value="P:protein ubiquitination"/>
    <property type="evidence" value="ECO:0007669"/>
    <property type="project" value="UniProtKB-UniPathway"/>
</dbReference>
<keyword evidence="13 21" id="KW-0472">Membrane</keyword>
<feature type="chain" id="PRO_5026011240" description="DSC E3 ubiquitin ligase complex subunit A" evidence="22">
    <location>
        <begin position="21"/>
        <end position="835"/>
    </location>
</feature>
<evidence type="ECO:0000256" key="15">
    <source>
        <dbReference type="ARBA" id="ARBA00063126"/>
    </source>
</evidence>
<name>A0A6H0XIK2_9PEZI</name>
<evidence type="ECO:0000256" key="17">
    <source>
        <dbReference type="ARBA" id="ARBA00077885"/>
    </source>
</evidence>
<feature type="transmembrane region" description="Helical" evidence="21">
    <location>
        <begin position="394"/>
        <end position="412"/>
    </location>
</feature>
<evidence type="ECO:0000256" key="6">
    <source>
        <dbReference type="ARBA" id="ARBA00022692"/>
    </source>
</evidence>
<reference evidence="24 25" key="1">
    <citation type="journal article" date="2016" name="Sci. Rep.">
        <title>Peltaster fructicola genome reveals evolution from an invasive phytopathogen to an ectophytic parasite.</title>
        <authorList>
            <person name="Xu C."/>
            <person name="Chen H."/>
            <person name="Gleason M.L."/>
            <person name="Xu J.R."/>
            <person name="Liu H."/>
            <person name="Zhang R."/>
            <person name="Sun G."/>
        </authorList>
    </citation>
    <scope>NUCLEOTIDE SEQUENCE [LARGE SCALE GENOMIC DNA]</scope>
    <source>
        <strain evidence="24 25">LNHT1506</strain>
    </source>
</reference>
<evidence type="ECO:0000256" key="4">
    <source>
        <dbReference type="ARBA" id="ARBA00012483"/>
    </source>
</evidence>
<dbReference type="AlphaFoldDB" id="A0A6H0XIK2"/>
<dbReference type="GO" id="GO:0008270">
    <property type="term" value="F:zinc ion binding"/>
    <property type="evidence" value="ECO:0007669"/>
    <property type="project" value="UniProtKB-KW"/>
</dbReference>
<dbReference type="SMART" id="SM00184">
    <property type="entry name" value="RING"/>
    <property type="match status" value="1"/>
</dbReference>
<evidence type="ECO:0000256" key="1">
    <source>
        <dbReference type="ARBA" id="ARBA00000900"/>
    </source>
</evidence>
<feature type="compositionally biased region" description="Basic and acidic residues" evidence="20">
    <location>
        <begin position="743"/>
        <end position="757"/>
    </location>
</feature>
<feature type="transmembrane region" description="Helical" evidence="21">
    <location>
        <begin position="583"/>
        <end position="603"/>
    </location>
</feature>
<comment type="pathway">
    <text evidence="3">Protein modification; protein ubiquitination.</text>
</comment>
<evidence type="ECO:0000256" key="11">
    <source>
        <dbReference type="ARBA" id="ARBA00022833"/>
    </source>
</evidence>
<evidence type="ECO:0000256" key="7">
    <source>
        <dbReference type="ARBA" id="ARBA00022723"/>
    </source>
</evidence>
<dbReference type="GO" id="GO:0012505">
    <property type="term" value="C:endomembrane system"/>
    <property type="evidence" value="ECO:0007669"/>
    <property type="project" value="UniProtKB-SubCell"/>
</dbReference>
<dbReference type="InterPro" id="IPR001841">
    <property type="entry name" value="Znf_RING"/>
</dbReference>
<dbReference type="InterPro" id="IPR024766">
    <property type="entry name" value="Znf_RING_H2"/>
</dbReference>
<accession>A0A6H0XIK2</accession>
<evidence type="ECO:0000256" key="20">
    <source>
        <dbReference type="SAM" id="MobiDB-lite"/>
    </source>
</evidence>
<dbReference type="Pfam" id="PF11145">
    <property type="entry name" value="DUF2921"/>
    <property type="match status" value="2"/>
</dbReference>
<evidence type="ECO:0000256" key="16">
    <source>
        <dbReference type="ARBA" id="ARBA00071072"/>
    </source>
</evidence>
<feature type="signal peptide" evidence="22">
    <location>
        <begin position="1"/>
        <end position="20"/>
    </location>
</feature>
<protein>
    <recommendedName>
        <fullName evidence="16">DSC E3 ubiquitin ligase complex subunit A</fullName>
        <ecNumber evidence="4">2.3.2.27</ecNumber>
    </recommendedName>
    <alternativeName>
        <fullName evidence="17">Defective for SREBP cleavage protein A</fullName>
    </alternativeName>
    <alternativeName>
        <fullName evidence="18">RING-type E3 ubiquitin transferase dscA</fullName>
    </alternativeName>
</protein>
<evidence type="ECO:0000313" key="25">
    <source>
        <dbReference type="Proteomes" id="UP000503462"/>
    </source>
</evidence>
<gene>
    <name evidence="24" type="ORF">AMS68_000063</name>
</gene>
<dbReference type="EC" id="2.3.2.27" evidence="4"/>
<dbReference type="PANTHER" id="PTHR22763:SF162">
    <property type="entry name" value="TRANSMEMBRANE E3 UBIQUITIN-PROTEIN LIGASE 1"/>
    <property type="match status" value="1"/>
</dbReference>
<evidence type="ECO:0000256" key="19">
    <source>
        <dbReference type="PROSITE-ProRule" id="PRU00175"/>
    </source>
</evidence>
<feature type="transmembrane region" description="Helical" evidence="21">
    <location>
        <begin position="424"/>
        <end position="446"/>
    </location>
</feature>